<keyword evidence="1 6" id="KW-0963">Cytoplasm</keyword>
<dbReference type="RefSeq" id="WP_089022547.1">
    <property type="nucleotide sequence ID" value="NZ_NIQC01000002.1"/>
</dbReference>
<comment type="subcellular location">
    <subcellularLocation>
        <location evidence="6">Cytoplasm</location>
    </subcellularLocation>
</comment>
<dbReference type="HAMAP" id="MF_01926">
    <property type="entry name" value="PurS"/>
    <property type="match status" value="1"/>
</dbReference>
<dbReference type="Gene3D" id="3.30.1280.10">
    <property type="entry name" value="Phosphoribosylformylglycinamidine synthase subunit PurS"/>
    <property type="match status" value="1"/>
</dbReference>
<evidence type="ECO:0000256" key="3">
    <source>
        <dbReference type="ARBA" id="ARBA00022741"/>
    </source>
</evidence>
<dbReference type="AlphaFoldDB" id="A0A226C0F8"/>
<comment type="pathway">
    <text evidence="6">Purine metabolism; IMP biosynthesis via de novo pathway; 5-amino-1-(5-phospho-D-ribosyl)imidazole from N(2)-formyl-N(1)-(5-phospho-D-ribosyl)glycinamide: step 1/2.</text>
</comment>
<evidence type="ECO:0000256" key="6">
    <source>
        <dbReference type="HAMAP-Rule" id="MF_01926"/>
    </source>
</evidence>
<keyword evidence="5 6" id="KW-0067">ATP-binding</keyword>
<keyword evidence="8" id="KW-1185">Reference proteome</keyword>
<dbReference type="OrthoDB" id="9799101at2"/>
<keyword evidence="2 6" id="KW-0436">Ligase</keyword>
<dbReference type="EC" id="6.3.5.3" evidence="6"/>
<keyword evidence="4 6" id="KW-0658">Purine biosynthesis</keyword>
<evidence type="ECO:0000256" key="1">
    <source>
        <dbReference type="ARBA" id="ARBA00022490"/>
    </source>
</evidence>
<dbReference type="PANTHER" id="PTHR34696">
    <property type="entry name" value="PHOSPHORIBOSYLFORMYLGLYCINAMIDINE SYNTHASE SUBUNIT PURS"/>
    <property type="match status" value="1"/>
</dbReference>
<dbReference type="EMBL" id="NIQC01000002">
    <property type="protein sequence ID" value="OWZ84743.1"/>
    <property type="molecule type" value="Genomic_DNA"/>
</dbReference>
<dbReference type="NCBIfam" id="TIGR00302">
    <property type="entry name" value="phosphoribosylformylglycinamidine synthase subunit PurS"/>
    <property type="match status" value="1"/>
</dbReference>
<name>A0A226C0F8_9FIRM</name>
<reference evidence="7 8" key="1">
    <citation type="submission" date="2017-06" db="EMBL/GenBank/DDBJ databases">
        <title>Draft Genome Sequence of Natranaerobius trueperi halophilic, alkalithermophilic bacteria from soda lakes.</title>
        <authorList>
            <person name="Zhao B."/>
        </authorList>
    </citation>
    <scope>NUCLEOTIDE SEQUENCE [LARGE SCALE GENOMIC DNA]</scope>
    <source>
        <strain evidence="7 8">DSM 18760</strain>
    </source>
</reference>
<protein>
    <recommendedName>
        <fullName evidence="6">Phosphoribosylformylglycinamidine synthase subunit PurS</fullName>
        <shortName evidence="6">FGAM synthase</shortName>
        <ecNumber evidence="6">6.3.5.3</ecNumber>
    </recommendedName>
    <alternativeName>
        <fullName evidence="6">Formylglycinamide ribonucleotide amidotransferase subunit III</fullName>
        <shortName evidence="6">FGAR amidotransferase III</shortName>
        <shortName evidence="6">FGAR-AT III</shortName>
    </alternativeName>
    <alternativeName>
        <fullName evidence="6">Phosphoribosylformylglycinamidine synthase subunit III</fullName>
    </alternativeName>
</protein>
<dbReference type="Pfam" id="PF02700">
    <property type="entry name" value="PurS"/>
    <property type="match status" value="1"/>
</dbReference>
<evidence type="ECO:0000313" key="8">
    <source>
        <dbReference type="Proteomes" id="UP000214588"/>
    </source>
</evidence>
<comment type="function">
    <text evidence="6">Part of the phosphoribosylformylglycinamidine synthase complex involved in the purines biosynthetic pathway. Catalyzes the ATP-dependent conversion of formylglycinamide ribonucleotide (FGAR) and glutamine to yield formylglycinamidine ribonucleotide (FGAM) and glutamate. The FGAM synthase complex is composed of three subunits. PurQ produces an ammonia molecule by converting glutamine to glutamate. PurL transfers the ammonia molecule to FGAR to form FGAM in an ATP-dependent manner. PurS interacts with PurQ and PurL and is thought to assist in the transfer of the ammonia molecule from PurQ to PurL.</text>
</comment>
<sequence length="85" mass="9867">MFRAQIKVNLKTGVLDPQGEAIKDSLHSMNFNEVNDVKVGKLITLSLEDNDREQLEKRVEQMCERLLTNPVIENYQYELVEVMSK</sequence>
<dbReference type="InterPro" id="IPR036604">
    <property type="entry name" value="PurS-like_sf"/>
</dbReference>
<dbReference type="NCBIfam" id="NF004630">
    <property type="entry name" value="PRK05974.1"/>
    <property type="match status" value="1"/>
</dbReference>
<evidence type="ECO:0000256" key="2">
    <source>
        <dbReference type="ARBA" id="ARBA00022598"/>
    </source>
</evidence>
<comment type="subunit">
    <text evidence="6">Part of the FGAM synthase complex composed of 1 PurL, 1 PurQ and 2 PurS subunits.</text>
</comment>
<dbReference type="GO" id="GO:0005524">
    <property type="term" value="F:ATP binding"/>
    <property type="evidence" value="ECO:0007669"/>
    <property type="project" value="UniProtKB-UniRule"/>
</dbReference>
<dbReference type="GO" id="GO:0004642">
    <property type="term" value="F:phosphoribosylformylglycinamidine synthase activity"/>
    <property type="evidence" value="ECO:0007669"/>
    <property type="project" value="UniProtKB-UniRule"/>
</dbReference>
<proteinExistence type="inferred from homology"/>
<dbReference type="Proteomes" id="UP000214588">
    <property type="component" value="Unassembled WGS sequence"/>
</dbReference>
<evidence type="ECO:0000256" key="5">
    <source>
        <dbReference type="ARBA" id="ARBA00022840"/>
    </source>
</evidence>
<evidence type="ECO:0000256" key="4">
    <source>
        <dbReference type="ARBA" id="ARBA00022755"/>
    </source>
</evidence>
<dbReference type="GO" id="GO:0006189">
    <property type="term" value="P:'de novo' IMP biosynthetic process"/>
    <property type="evidence" value="ECO:0007669"/>
    <property type="project" value="UniProtKB-UniRule"/>
</dbReference>
<gene>
    <name evidence="6" type="primary">purS</name>
    <name evidence="7" type="ORF">CDO51_01615</name>
</gene>
<dbReference type="SUPFAM" id="SSF82697">
    <property type="entry name" value="PurS-like"/>
    <property type="match status" value="1"/>
</dbReference>
<accession>A0A226C0F8</accession>
<dbReference type="InterPro" id="IPR003850">
    <property type="entry name" value="PurS"/>
</dbReference>
<dbReference type="UniPathway" id="UPA00074">
    <property type="reaction ID" value="UER00128"/>
</dbReference>
<dbReference type="PANTHER" id="PTHR34696:SF1">
    <property type="entry name" value="PHOSPHORIBOSYLFORMYLGLYCINAMIDINE SYNTHASE SUBUNIT PURS"/>
    <property type="match status" value="1"/>
</dbReference>
<dbReference type="GO" id="GO:0005737">
    <property type="term" value="C:cytoplasm"/>
    <property type="evidence" value="ECO:0007669"/>
    <property type="project" value="UniProtKB-SubCell"/>
</dbReference>
<keyword evidence="3 6" id="KW-0547">Nucleotide-binding</keyword>
<comment type="catalytic activity">
    <reaction evidence="6">
        <text>N(2)-formyl-N(1)-(5-phospho-beta-D-ribosyl)glycinamide + L-glutamine + ATP + H2O = 2-formamido-N(1)-(5-O-phospho-beta-D-ribosyl)acetamidine + L-glutamate + ADP + phosphate + H(+)</text>
        <dbReference type="Rhea" id="RHEA:17129"/>
        <dbReference type="ChEBI" id="CHEBI:15377"/>
        <dbReference type="ChEBI" id="CHEBI:15378"/>
        <dbReference type="ChEBI" id="CHEBI:29985"/>
        <dbReference type="ChEBI" id="CHEBI:30616"/>
        <dbReference type="ChEBI" id="CHEBI:43474"/>
        <dbReference type="ChEBI" id="CHEBI:58359"/>
        <dbReference type="ChEBI" id="CHEBI:147286"/>
        <dbReference type="ChEBI" id="CHEBI:147287"/>
        <dbReference type="ChEBI" id="CHEBI:456216"/>
        <dbReference type="EC" id="6.3.5.3"/>
    </reaction>
</comment>
<comment type="caution">
    <text evidence="7">The sequence shown here is derived from an EMBL/GenBank/DDBJ whole genome shotgun (WGS) entry which is preliminary data.</text>
</comment>
<organism evidence="7 8">
    <name type="scientific">Natranaerobius trueperi</name>
    <dbReference type="NCBI Taxonomy" id="759412"/>
    <lineage>
        <taxon>Bacteria</taxon>
        <taxon>Bacillati</taxon>
        <taxon>Bacillota</taxon>
        <taxon>Clostridia</taxon>
        <taxon>Natranaerobiales</taxon>
        <taxon>Natranaerobiaceae</taxon>
        <taxon>Natranaerobius</taxon>
    </lineage>
</organism>
<comment type="similarity">
    <text evidence="6">Belongs to the PurS family.</text>
</comment>
<evidence type="ECO:0000313" key="7">
    <source>
        <dbReference type="EMBL" id="OWZ84743.1"/>
    </source>
</evidence>